<reference evidence="6 7" key="1">
    <citation type="submission" date="2024-06" db="EMBL/GenBank/DDBJ databases">
        <authorList>
            <person name="Pan Q."/>
            <person name="Wen M."/>
            <person name="Jouanno E."/>
            <person name="Zahm M."/>
            <person name="Klopp C."/>
            <person name="Cabau C."/>
            <person name="Louis A."/>
            <person name="Berthelot C."/>
            <person name="Parey E."/>
            <person name="Roest Crollius H."/>
            <person name="Montfort J."/>
            <person name="Robinson-Rechavi M."/>
            <person name="Bouchez O."/>
            <person name="Lampietro C."/>
            <person name="Lopez Roques C."/>
            <person name="Donnadieu C."/>
            <person name="Postlethwait J."/>
            <person name="Bobe J."/>
            <person name="Verreycken H."/>
            <person name="Guiguen Y."/>
        </authorList>
    </citation>
    <scope>NUCLEOTIDE SEQUENCE [LARGE SCALE GENOMIC DNA]</scope>
    <source>
        <strain evidence="6">Up_M1</strain>
        <tissue evidence="6">Testis</tissue>
    </source>
</reference>
<evidence type="ECO:0000313" key="7">
    <source>
        <dbReference type="Proteomes" id="UP001557470"/>
    </source>
</evidence>
<accession>A0ABD0WIQ4</accession>
<feature type="domain" description="PDZ" evidence="5">
    <location>
        <begin position="498"/>
        <end position="569"/>
    </location>
</feature>
<dbReference type="GO" id="GO:0042995">
    <property type="term" value="C:cell projection"/>
    <property type="evidence" value="ECO:0007669"/>
    <property type="project" value="UniProtKB-SubCell"/>
</dbReference>
<sequence>MPVNQSDLLCPAHQVGDQILEVNGRSFLGIPHDEAVRVLKSSRHLMMTVKDVGRLPHARTVVGETKWIASSQIAESSASGSVAGLSLDQGSSASEKPVFYKGVAGSQVTLSSLVNQSRAMLEEQARHLLTETERQTMGYYVEEYREGHIGVEPLVMALFELLNTHAKFSLLSEVRGLVTPQDLERFDGMVLRREIQALKARQAGAGVADSLSMVSYPDTLASSSASYMTSTTLSSARNDSTVETNGAEPRENLDVLPDVSLDEVHSTSDSPPTFKPPPPPGVQRRPSKRDQVKKRPSSESSHSGLYFTAPSRNPPKAPYSPKVTSKKDPSATLRRGPSAPAHKEMSTAQLSMVNQHPIGPFPRVQSPSGTKPAALSPPPPPPLPAPSAPPTAPLSGDKGSPGSNKQHFVMVEVHRPNAESDVNEVRSLPQARGATLSQLSDSGQTLSEDSGVDIGESGRLSKENSPRPARTRPLRDPQGAGGDIPTKPPGLLEPTSTLVRVAKTASTLGIAIEGGANTRQPLPRIVTIQRGGSAHNCGQLRVGQVILEVNGVSLRGREHREAARLIAEAFKNKERDEVDFLVTDFNVAL</sequence>
<dbReference type="InterPro" id="IPR001478">
    <property type="entry name" value="PDZ"/>
</dbReference>
<proteinExistence type="predicted"/>
<dbReference type="SMART" id="SM00228">
    <property type="entry name" value="PDZ"/>
    <property type="match status" value="1"/>
</dbReference>
<dbReference type="Gene3D" id="1.20.1160.20">
    <property type="match status" value="1"/>
</dbReference>
<keyword evidence="2" id="KW-0677">Repeat</keyword>
<protein>
    <recommendedName>
        <fullName evidence="5">PDZ domain-containing protein</fullName>
    </recommendedName>
</protein>
<feature type="compositionally biased region" description="Polar residues" evidence="4">
    <location>
        <begin position="435"/>
        <end position="448"/>
    </location>
</feature>
<dbReference type="FunFam" id="1.20.1160.20:FF:000002">
    <property type="entry name" value="Whirlin a"/>
    <property type="match status" value="1"/>
</dbReference>
<comment type="subcellular location">
    <subcellularLocation>
        <location evidence="1">Cell projection</location>
    </subcellularLocation>
</comment>
<gene>
    <name evidence="6" type="ORF">UPYG_G00280560</name>
</gene>
<dbReference type="PANTHER" id="PTHR23116:SF37">
    <property type="entry name" value="WHIRLIN"/>
    <property type="match status" value="1"/>
</dbReference>
<dbReference type="InterPro" id="IPR036034">
    <property type="entry name" value="PDZ_sf"/>
</dbReference>
<keyword evidence="3" id="KW-0966">Cell projection</keyword>
<dbReference type="Proteomes" id="UP001557470">
    <property type="component" value="Unassembled WGS sequence"/>
</dbReference>
<feature type="compositionally biased region" description="Basic residues" evidence="4">
    <location>
        <begin position="285"/>
        <end position="295"/>
    </location>
</feature>
<name>A0ABD0WIQ4_UMBPY</name>
<dbReference type="CDD" id="cd07357">
    <property type="entry name" value="HN_L-whirlin_R2_like"/>
    <property type="match status" value="1"/>
</dbReference>
<dbReference type="AlphaFoldDB" id="A0ABD0WIQ4"/>
<feature type="domain" description="PDZ" evidence="5">
    <location>
        <begin position="1"/>
        <end position="42"/>
    </location>
</feature>
<evidence type="ECO:0000313" key="6">
    <source>
        <dbReference type="EMBL" id="KAL0965381.1"/>
    </source>
</evidence>
<feature type="region of interest" description="Disordered" evidence="4">
    <location>
        <begin position="433"/>
        <end position="493"/>
    </location>
</feature>
<dbReference type="Pfam" id="PF00595">
    <property type="entry name" value="PDZ"/>
    <property type="match status" value="2"/>
</dbReference>
<dbReference type="PANTHER" id="PTHR23116">
    <property type="entry name" value="PDZ DOMAIN CONTAINING WHIRLIN AND HARMONIN-RELATED"/>
    <property type="match status" value="1"/>
</dbReference>
<dbReference type="Gene3D" id="2.30.42.10">
    <property type="match status" value="2"/>
</dbReference>
<organism evidence="6 7">
    <name type="scientific">Umbra pygmaea</name>
    <name type="common">Eastern mudminnow</name>
    <dbReference type="NCBI Taxonomy" id="75934"/>
    <lineage>
        <taxon>Eukaryota</taxon>
        <taxon>Metazoa</taxon>
        <taxon>Chordata</taxon>
        <taxon>Craniata</taxon>
        <taxon>Vertebrata</taxon>
        <taxon>Euteleostomi</taxon>
        <taxon>Actinopterygii</taxon>
        <taxon>Neopterygii</taxon>
        <taxon>Teleostei</taxon>
        <taxon>Protacanthopterygii</taxon>
        <taxon>Esociformes</taxon>
        <taxon>Umbridae</taxon>
        <taxon>Umbra</taxon>
    </lineage>
</organism>
<evidence type="ECO:0000256" key="2">
    <source>
        <dbReference type="ARBA" id="ARBA00022737"/>
    </source>
</evidence>
<feature type="region of interest" description="Disordered" evidence="4">
    <location>
        <begin position="231"/>
        <end position="405"/>
    </location>
</feature>
<dbReference type="PROSITE" id="PS50106">
    <property type="entry name" value="PDZ"/>
    <property type="match status" value="2"/>
</dbReference>
<dbReference type="EMBL" id="JAGEUA010000009">
    <property type="protein sequence ID" value="KAL0965381.1"/>
    <property type="molecule type" value="Genomic_DNA"/>
</dbReference>
<comment type="caution">
    <text evidence="6">The sequence shown here is derived from an EMBL/GenBank/DDBJ whole genome shotgun (WGS) entry which is preliminary data.</text>
</comment>
<dbReference type="CDD" id="cd06742">
    <property type="entry name" value="PDZ3_FL-whirlin-like"/>
    <property type="match status" value="1"/>
</dbReference>
<dbReference type="FunFam" id="2.30.42.10:FF:000079">
    <property type="entry name" value="Whirlin a"/>
    <property type="match status" value="1"/>
</dbReference>
<dbReference type="SUPFAM" id="SSF50156">
    <property type="entry name" value="PDZ domain-like"/>
    <property type="match status" value="2"/>
</dbReference>
<evidence type="ECO:0000256" key="1">
    <source>
        <dbReference type="ARBA" id="ARBA00004316"/>
    </source>
</evidence>
<dbReference type="FunFam" id="2.30.42.10:FF:000087">
    <property type="entry name" value="Whirlin a"/>
    <property type="match status" value="1"/>
</dbReference>
<evidence type="ECO:0000256" key="4">
    <source>
        <dbReference type="SAM" id="MobiDB-lite"/>
    </source>
</evidence>
<evidence type="ECO:0000256" key="3">
    <source>
        <dbReference type="ARBA" id="ARBA00023273"/>
    </source>
</evidence>
<dbReference type="InterPro" id="IPR051844">
    <property type="entry name" value="USH2_Complex_Protein"/>
</dbReference>
<dbReference type="InterPro" id="IPR033028">
    <property type="entry name" value="Whirlin_HN-like_dom2"/>
</dbReference>
<feature type="compositionally biased region" description="Pro residues" evidence="4">
    <location>
        <begin position="375"/>
        <end position="392"/>
    </location>
</feature>
<evidence type="ECO:0000259" key="5">
    <source>
        <dbReference type="PROSITE" id="PS50106"/>
    </source>
</evidence>
<keyword evidence="7" id="KW-1185">Reference proteome</keyword>